<dbReference type="SUPFAM" id="SSF48371">
    <property type="entry name" value="ARM repeat"/>
    <property type="match status" value="1"/>
</dbReference>
<dbReference type="EMBL" id="BDIP01000923">
    <property type="protein sequence ID" value="GIQ83096.1"/>
    <property type="molecule type" value="Genomic_DNA"/>
</dbReference>
<dbReference type="Proteomes" id="UP000265618">
    <property type="component" value="Unassembled WGS sequence"/>
</dbReference>
<dbReference type="InterPro" id="IPR011989">
    <property type="entry name" value="ARM-like"/>
</dbReference>
<protein>
    <submittedName>
        <fullName evidence="2">Uncharacterized protein</fullName>
    </submittedName>
</protein>
<comment type="caution">
    <text evidence="2">The sequence shown here is derived from an EMBL/GenBank/DDBJ whole genome shotgun (WGS) entry which is preliminary data.</text>
</comment>
<name>A0A9K3GI61_9EUKA</name>
<gene>
    <name evidence="2" type="ORF">KIPB_004354</name>
</gene>
<proteinExistence type="predicted"/>
<sequence length="731" mass="80894">MLPPRGLGPCPICRGQNPSIALYPSYPEAERQLDRILSSIEEECRGWVSQSGPEPSVSYPGADPDSTAEPFGGAGGVLGVLEETVGPYQLIKSGVCSRLMSLVQQYGRSLAVVEVCFASFLRMSTGDLDAHCQCGNTSHQAEFMKYDDLTRQFLLDSGLIATLIDVTTPETCPLDTINGARVTYYALSILEQMARLEAALPVLISPPLQQLYRDIIDLDAPNLRPLKKKALKVVVKVVTARSRPGSHIDDLPEAAAFMASLLPRVIHEAECNVDENPPSYLLTLLNTLCVCICNKDLADAAVSGGALPLCIRVLEAQLEDMHACMAAIVCIDRISRFTHGNRKRVLPGSDTALAGEIIPVLISAFRAWPLCSPIVEDVLETVVLLRSPETKEILLSEQVHILAMDALSEHLQDTEVVPKTMGLLVTLLKDQPDVRNYLMQDFSLRTVMAALNFHIDHPDVAASVMFYLGTLMQFRNDYPKLKKYDIPGCVQRYGKRVPGSAFGMKLARKLQQAAFMGEMSNNKIMLSGQTEYLSDSDIETLIEEYLRLPFHVSREAMGRHPVPQSCRTRLPPNHARVIYLPDVGEAQVSGFCTTLENNGLSVANIMAAKNPSVLKRELATRPQILVCTHRAVLAKDNTKPHRLHMCMWREMVKMGVVVRAYMFLDEDSVATDEAVARSMYTQLAHTVGTHYLEKQPAETRKEMCEEGNTLQCLPAGRYFEEVWGGVCLTYE</sequence>
<dbReference type="AlphaFoldDB" id="A0A9K3GI61"/>
<reference evidence="2 3" key="1">
    <citation type="journal article" date="2018" name="PLoS ONE">
        <title>The draft genome of Kipferlia bialata reveals reductive genome evolution in fornicate parasites.</title>
        <authorList>
            <person name="Tanifuji G."/>
            <person name="Takabayashi S."/>
            <person name="Kume K."/>
            <person name="Takagi M."/>
            <person name="Nakayama T."/>
            <person name="Kamikawa R."/>
            <person name="Inagaki Y."/>
            <person name="Hashimoto T."/>
        </authorList>
    </citation>
    <scope>NUCLEOTIDE SEQUENCE [LARGE SCALE GENOMIC DNA]</scope>
    <source>
        <strain evidence="2">NY0173</strain>
    </source>
</reference>
<organism evidence="2 3">
    <name type="scientific">Kipferlia bialata</name>
    <dbReference type="NCBI Taxonomy" id="797122"/>
    <lineage>
        <taxon>Eukaryota</taxon>
        <taxon>Metamonada</taxon>
        <taxon>Carpediemonas-like organisms</taxon>
        <taxon>Kipferlia</taxon>
    </lineage>
</organism>
<evidence type="ECO:0000256" key="1">
    <source>
        <dbReference type="SAM" id="MobiDB-lite"/>
    </source>
</evidence>
<evidence type="ECO:0000313" key="2">
    <source>
        <dbReference type="EMBL" id="GIQ83096.1"/>
    </source>
</evidence>
<feature type="region of interest" description="Disordered" evidence="1">
    <location>
        <begin position="47"/>
        <end position="68"/>
    </location>
</feature>
<dbReference type="InterPro" id="IPR016024">
    <property type="entry name" value="ARM-type_fold"/>
</dbReference>
<dbReference type="Gene3D" id="1.25.10.10">
    <property type="entry name" value="Leucine-rich Repeat Variant"/>
    <property type="match status" value="1"/>
</dbReference>
<evidence type="ECO:0000313" key="3">
    <source>
        <dbReference type="Proteomes" id="UP000265618"/>
    </source>
</evidence>
<keyword evidence="3" id="KW-1185">Reference proteome</keyword>
<accession>A0A9K3GI61</accession>